<organism evidence="1 2">
    <name type="scientific">Lysinibacillus fusiformis</name>
    <dbReference type="NCBI Taxonomy" id="28031"/>
    <lineage>
        <taxon>Bacteria</taxon>
        <taxon>Bacillati</taxon>
        <taxon>Bacillota</taxon>
        <taxon>Bacilli</taxon>
        <taxon>Bacillales</taxon>
        <taxon>Bacillaceae</taxon>
        <taxon>Lysinibacillus</taxon>
    </lineage>
</organism>
<comment type="caution">
    <text evidence="1">The sequence shown here is derived from an EMBL/GenBank/DDBJ whole genome shotgun (WGS) entry which is preliminary data.</text>
</comment>
<gene>
    <name evidence="1" type="ORF">SAMN02787113_04296</name>
</gene>
<evidence type="ECO:0000313" key="2">
    <source>
        <dbReference type="Proteomes" id="UP000199410"/>
    </source>
</evidence>
<evidence type="ECO:0000313" key="1">
    <source>
        <dbReference type="EMBL" id="SER66371.1"/>
    </source>
</evidence>
<dbReference type="AlphaFoldDB" id="A0A1H9R0K0"/>
<sequence length="95" mass="10432">MYTKAEIKFSQPVQDSTVVAGEFQFGDISSQYFMGSSFNTLRPNLPSTPEQINDEFITVEFTPKTTVATVKYTKGSLKGVNGVEVESQSVTPVVE</sequence>
<proteinExistence type="predicted"/>
<protein>
    <submittedName>
        <fullName evidence="1">Uncharacterized protein</fullName>
    </submittedName>
</protein>
<dbReference type="Proteomes" id="UP000199410">
    <property type="component" value="Unassembled WGS sequence"/>
</dbReference>
<dbReference type="RefSeq" id="WP_089987013.1">
    <property type="nucleotide sequence ID" value="NZ_BJOM01000034.1"/>
</dbReference>
<reference evidence="1 2" key="1">
    <citation type="submission" date="2016-10" db="EMBL/GenBank/DDBJ databases">
        <authorList>
            <person name="Varghese N."/>
            <person name="Submissions S."/>
        </authorList>
    </citation>
    <scope>NUCLEOTIDE SEQUENCE [LARGE SCALE GENOMIC DNA]</scope>
    <source>
        <strain evidence="1 2">TC-13</strain>
    </source>
</reference>
<name>A0A1H9R0K0_9BACI</name>
<accession>A0A1H9R0K0</accession>
<dbReference type="EMBL" id="FOEL01000021">
    <property type="protein sequence ID" value="SER66371.1"/>
    <property type="molecule type" value="Genomic_DNA"/>
</dbReference>